<dbReference type="AlphaFoldDB" id="A0A150GPD3"/>
<dbReference type="Proteomes" id="UP000075714">
    <property type="component" value="Unassembled WGS sequence"/>
</dbReference>
<protein>
    <submittedName>
        <fullName evidence="2">Uncharacterized protein</fullName>
    </submittedName>
</protein>
<evidence type="ECO:0000256" key="1">
    <source>
        <dbReference type="SAM" id="MobiDB-lite"/>
    </source>
</evidence>
<comment type="caution">
    <text evidence="2">The sequence shown here is derived from an EMBL/GenBank/DDBJ whole genome shotgun (WGS) entry which is preliminary data.</text>
</comment>
<proteinExistence type="predicted"/>
<feature type="region of interest" description="Disordered" evidence="1">
    <location>
        <begin position="1"/>
        <end position="26"/>
    </location>
</feature>
<reference evidence="3" key="1">
    <citation type="journal article" date="2016" name="Nat. Commun.">
        <title>The Gonium pectorale genome demonstrates co-option of cell cycle regulation during the evolution of multicellularity.</title>
        <authorList>
            <person name="Hanschen E.R."/>
            <person name="Marriage T.N."/>
            <person name="Ferris P.J."/>
            <person name="Hamaji T."/>
            <person name="Toyoda A."/>
            <person name="Fujiyama A."/>
            <person name="Neme R."/>
            <person name="Noguchi H."/>
            <person name="Minakuchi Y."/>
            <person name="Suzuki M."/>
            <person name="Kawai-Toyooka H."/>
            <person name="Smith D.R."/>
            <person name="Sparks H."/>
            <person name="Anderson J."/>
            <person name="Bakaric R."/>
            <person name="Luria V."/>
            <person name="Karger A."/>
            <person name="Kirschner M.W."/>
            <person name="Durand P.M."/>
            <person name="Michod R.E."/>
            <person name="Nozaki H."/>
            <person name="Olson B.J."/>
        </authorList>
    </citation>
    <scope>NUCLEOTIDE SEQUENCE [LARGE SCALE GENOMIC DNA]</scope>
    <source>
        <strain evidence="3">NIES-2863</strain>
    </source>
</reference>
<organism evidence="2 3">
    <name type="scientific">Gonium pectorale</name>
    <name type="common">Green alga</name>
    <dbReference type="NCBI Taxonomy" id="33097"/>
    <lineage>
        <taxon>Eukaryota</taxon>
        <taxon>Viridiplantae</taxon>
        <taxon>Chlorophyta</taxon>
        <taxon>core chlorophytes</taxon>
        <taxon>Chlorophyceae</taxon>
        <taxon>CS clade</taxon>
        <taxon>Chlamydomonadales</taxon>
        <taxon>Volvocaceae</taxon>
        <taxon>Gonium</taxon>
    </lineage>
</organism>
<keyword evidence="3" id="KW-1185">Reference proteome</keyword>
<name>A0A150GPD3_GONPE</name>
<dbReference type="EMBL" id="LSYV01000013">
    <property type="protein sequence ID" value="KXZ51598.1"/>
    <property type="molecule type" value="Genomic_DNA"/>
</dbReference>
<evidence type="ECO:0000313" key="3">
    <source>
        <dbReference type="Proteomes" id="UP000075714"/>
    </source>
</evidence>
<evidence type="ECO:0000313" key="2">
    <source>
        <dbReference type="EMBL" id="KXZ51598.1"/>
    </source>
</evidence>
<accession>A0A150GPD3</accession>
<dbReference type="OrthoDB" id="545028at2759"/>
<gene>
    <name evidence="2" type="ORF">GPECTOR_12g562</name>
</gene>
<sequence>MVIMDPSGASRGPGAAFNARGDPTSKPRVRNLRTCRQASDAAWVPPLATPRWLGANFSQTPAATGGRVSEVLIYVLNRGTFTNAIANVTLLLRPQGSAVVVEAPVFQSTGSQRLDCPALNRFPVNATLASAALSPAAFRNATVLGARVSIVGSAASSKRQLPHIAGVGVQLA</sequence>